<gene>
    <name evidence="1" type="ORF">AAFH96_36665</name>
</gene>
<sequence>MENALKKNLASITGAADISWKIDKDGVSSVFVKPFNIESCPFSVAWSSHETVMGFETGARFELDAGEDDLATLYTLIESVILGRVREVRVGRTVAMSLELEDGRTVSDPPIEDGNEMATVRQYLPYLT</sequence>
<proteinExistence type="predicted"/>
<organism evidence="1 2">
    <name type="scientific">Polymorphospora lycopeni</name>
    <dbReference type="NCBI Taxonomy" id="3140240"/>
    <lineage>
        <taxon>Bacteria</taxon>
        <taxon>Bacillati</taxon>
        <taxon>Actinomycetota</taxon>
        <taxon>Actinomycetes</taxon>
        <taxon>Micromonosporales</taxon>
        <taxon>Micromonosporaceae</taxon>
        <taxon>Polymorphospora</taxon>
    </lineage>
</organism>
<evidence type="ECO:0000313" key="2">
    <source>
        <dbReference type="Proteomes" id="UP001582793"/>
    </source>
</evidence>
<accession>A0ABV5D2S1</accession>
<comment type="caution">
    <text evidence="1">The sequence shown here is derived from an EMBL/GenBank/DDBJ whole genome shotgun (WGS) entry which is preliminary data.</text>
</comment>
<protein>
    <submittedName>
        <fullName evidence="1">Uncharacterized protein</fullName>
    </submittedName>
</protein>
<dbReference type="EMBL" id="JBCGDC010000275">
    <property type="protein sequence ID" value="MFB6398559.1"/>
    <property type="molecule type" value="Genomic_DNA"/>
</dbReference>
<reference evidence="1 2" key="1">
    <citation type="submission" date="2024-04" db="EMBL/GenBank/DDBJ databases">
        <title>Polymorphospora sp. isolated from Baiyangdian Lake in Xiong'an New Area.</title>
        <authorList>
            <person name="Zhang X."/>
            <person name="Liu J."/>
        </authorList>
    </citation>
    <scope>NUCLEOTIDE SEQUENCE [LARGE SCALE GENOMIC DNA]</scope>
    <source>
        <strain evidence="1 2">2-325</strain>
    </source>
</reference>
<dbReference type="Proteomes" id="UP001582793">
    <property type="component" value="Unassembled WGS sequence"/>
</dbReference>
<keyword evidence="2" id="KW-1185">Reference proteome</keyword>
<dbReference type="RefSeq" id="WP_375737293.1">
    <property type="nucleotide sequence ID" value="NZ_JBCGDC010000275.1"/>
</dbReference>
<evidence type="ECO:0000313" key="1">
    <source>
        <dbReference type="EMBL" id="MFB6398559.1"/>
    </source>
</evidence>
<name>A0ABV5D2S1_9ACTN</name>